<evidence type="ECO:0000313" key="1">
    <source>
        <dbReference type="EMBL" id="MBX31883.1"/>
    </source>
</evidence>
<dbReference type="EMBL" id="GGEC01051399">
    <property type="protein sequence ID" value="MBX31883.1"/>
    <property type="molecule type" value="Transcribed_RNA"/>
</dbReference>
<dbReference type="AlphaFoldDB" id="A0A2P2MNU9"/>
<sequence>MCFHKYSTIFRCNRRVTRLFGYKSSITCTHEYLLISRSYLLCTINYT</sequence>
<accession>A0A2P2MNU9</accession>
<organism evidence="1">
    <name type="scientific">Rhizophora mucronata</name>
    <name type="common">Asiatic mangrove</name>
    <dbReference type="NCBI Taxonomy" id="61149"/>
    <lineage>
        <taxon>Eukaryota</taxon>
        <taxon>Viridiplantae</taxon>
        <taxon>Streptophyta</taxon>
        <taxon>Embryophyta</taxon>
        <taxon>Tracheophyta</taxon>
        <taxon>Spermatophyta</taxon>
        <taxon>Magnoliopsida</taxon>
        <taxon>eudicotyledons</taxon>
        <taxon>Gunneridae</taxon>
        <taxon>Pentapetalae</taxon>
        <taxon>rosids</taxon>
        <taxon>fabids</taxon>
        <taxon>Malpighiales</taxon>
        <taxon>Rhizophoraceae</taxon>
        <taxon>Rhizophora</taxon>
    </lineage>
</organism>
<proteinExistence type="predicted"/>
<name>A0A2P2MNU9_RHIMU</name>
<reference evidence="1" key="1">
    <citation type="submission" date="2018-02" db="EMBL/GenBank/DDBJ databases">
        <title>Rhizophora mucronata_Transcriptome.</title>
        <authorList>
            <person name="Meera S.P."/>
            <person name="Sreeshan A."/>
            <person name="Augustine A."/>
        </authorList>
    </citation>
    <scope>NUCLEOTIDE SEQUENCE</scope>
    <source>
        <tissue evidence="1">Leaf</tissue>
    </source>
</reference>
<protein>
    <submittedName>
        <fullName evidence="1">Uncharacterized protein</fullName>
    </submittedName>
</protein>